<dbReference type="GO" id="GO:0008795">
    <property type="term" value="F:NAD+ synthase activity"/>
    <property type="evidence" value="ECO:0007669"/>
    <property type="project" value="UniProtKB-UniRule"/>
</dbReference>
<dbReference type="STRING" id="1333845.SAMN04487895_11882"/>
<feature type="active site" description="Proton acceptor; for glutaminase activity" evidence="7">
    <location>
        <position position="50"/>
    </location>
</feature>
<dbReference type="HAMAP" id="MF_02090">
    <property type="entry name" value="NadE_glutamine_dep"/>
    <property type="match status" value="1"/>
</dbReference>
<dbReference type="Proteomes" id="UP000198809">
    <property type="component" value="Unassembled WGS sequence"/>
</dbReference>
<evidence type="ECO:0000256" key="8">
    <source>
        <dbReference type="PIRNR" id="PIRNR006630"/>
    </source>
</evidence>
<evidence type="ECO:0000256" key="1">
    <source>
        <dbReference type="ARBA" id="ARBA00005188"/>
    </source>
</evidence>
<evidence type="ECO:0000313" key="12">
    <source>
        <dbReference type="Proteomes" id="UP000198809"/>
    </source>
</evidence>
<dbReference type="PROSITE" id="PS50263">
    <property type="entry name" value="CN_HYDROLASE"/>
    <property type="match status" value="1"/>
</dbReference>
<keyword evidence="6 7" id="KW-0520">NAD</keyword>
<dbReference type="SUPFAM" id="SSF56317">
    <property type="entry name" value="Carbon-nitrogen hydrolase"/>
    <property type="match status" value="1"/>
</dbReference>
<feature type="binding site" evidence="7">
    <location>
        <position position="448"/>
    </location>
    <ligand>
        <name>deamido-NAD(+)</name>
        <dbReference type="ChEBI" id="CHEBI:58437"/>
        <note>ligand shared between two neighboring subunits</note>
    </ligand>
</feature>
<organism evidence="11 12">
    <name type="scientific">Paenibacillus sophorae</name>
    <dbReference type="NCBI Taxonomy" id="1333845"/>
    <lineage>
        <taxon>Bacteria</taxon>
        <taxon>Bacillati</taxon>
        <taxon>Bacillota</taxon>
        <taxon>Bacilli</taxon>
        <taxon>Bacillales</taxon>
        <taxon>Paenibacillaceae</taxon>
        <taxon>Paenibacillus</taxon>
    </lineage>
</organism>
<dbReference type="InterPro" id="IPR014445">
    <property type="entry name" value="Gln-dep_NAD_synthase"/>
</dbReference>
<sequence length="649" mass="71090">MNPLLNFGFSRVAAASPELRVADCAFNANKIIEVIEQAYKQQVEYLVLPELCITGYTCADLFMQRRLLDSALEALLAIAAKTADLSMVVIAGLPIDIRGRLYNCAAVIQSGSILGIVPKTCIPGYSEFYEPRWFAGAEELETSELRIGGAAVPIGSDLMFVCDDNSNLAFGVEICEDLWVPIPPSSRLAQAGAVLLFNPSASNELVGKADYRRQLVSGQSASCVAGYVYAGCNTGESTTDVVFGGHSLIAENGQMLAESDRFTHESRITIADIDIPRLHYSRMAMGTFRGGRGGGDYREISFANPVRKSDSPRELAREVVANPFVPGNPLKRDERCQEILSIQTSGLMKRIRHIGTKQAVIGISGGLDSTLALLVAVRAMELLGRPASDVLAVTMPGFGTTNRTYDNAVGLIKALGASMMVVDIKAACLQHFADIGHDKDVHDLTYENVQARERTQILMDLANKNGGIVIGTGDLSELALGWCTYNGDHMSMYGVNSGIPKTLIKYVVQWYADHEADETASKFLYDIIDTGISPELLPPSPDGEIAQLTEDILGPYDVHDFYLYYMLRTGAPPAKILYLAQHAFGDRFTREQLVQWMRVFYSRFFTQQFKRSCLPDGPKVGTVSLSPRGDWRMPSDASASLWLREVEEL</sequence>
<dbReference type="InterPro" id="IPR022310">
    <property type="entry name" value="NAD/GMP_synthase"/>
</dbReference>
<proteinExistence type="inferred from homology"/>
<dbReference type="InterPro" id="IPR041856">
    <property type="entry name" value="NAD+_synth_C"/>
</dbReference>
<dbReference type="NCBIfam" id="TIGR00552">
    <property type="entry name" value="nadE"/>
    <property type="match status" value="1"/>
</dbReference>
<dbReference type="Gene3D" id="3.40.50.620">
    <property type="entry name" value="HUPs"/>
    <property type="match status" value="1"/>
</dbReference>
<dbReference type="InterPro" id="IPR003010">
    <property type="entry name" value="C-N_Hydrolase"/>
</dbReference>
<dbReference type="GO" id="GO:0005737">
    <property type="term" value="C:cytoplasm"/>
    <property type="evidence" value="ECO:0007669"/>
    <property type="project" value="InterPro"/>
</dbReference>
<evidence type="ECO:0000256" key="3">
    <source>
        <dbReference type="ARBA" id="ARBA00022598"/>
    </source>
</evidence>
<dbReference type="CDD" id="cd07570">
    <property type="entry name" value="GAT_Gln-NAD-synth"/>
    <property type="match status" value="1"/>
</dbReference>
<dbReference type="SUPFAM" id="SSF52402">
    <property type="entry name" value="Adenine nucleotide alpha hydrolases-like"/>
    <property type="match status" value="1"/>
</dbReference>
<evidence type="ECO:0000256" key="5">
    <source>
        <dbReference type="ARBA" id="ARBA00022840"/>
    </source>
</evidence>
<keyword evidence="4 7" id="KW-0547">Nucleotide-binding</keyword>
<evidence type="ECO:0000256" key="9">
    <source>
        <dbReference type="RuleBase" id="RU003811"/>
    </source>
</evidence>
<dbReference type="GO" id="GO:0004359">
    <property type="term" value="F:glutaminase activity"/>
    <property type="evidence" value="ECO:0007669"/>
    <property type="project" value="InterPro"/>
</dbReference>
<feature type="binding site" evidence="7">
    <location>
        <position position="610"/>
    </location>
    <ligand>
        <name>deamido-NAD(+)</name>
        <dbReference type="ChEBI" id="CHEBI:58437"/>
        <note>ligand shared between two neighboring subunits</note>
    </ligand>
</feature>
<dbReference type="GO" id="GO:0009435">
    <property type="term" value="P:NAD+ biosynthetic process"/>
    <property type="evidence" value="ECO:0007669"/>
    <property type="project" value="UniProtKB-UniRule"/>
</dbReference>
<reference evidence="11 12" key="1">
    <citation type="submission" date="2016-10" db="EMBL/GenBank/DDBJ databases">
        <authorList>
            <person name="de Groot N.N."/>
        </authorList>
    </citation>
    <scope>NUCLEOTIDE SEQUENCE [LARGE SCALE GENOMIC DNA]</scope>
    <source>
        <strain evidence="11 12">CGMCC 1.10238</strain>
    </source>
</reference>
<feature type="active site" description="Nucleophile; for glutaminase activity" evidence="7">
    <location>
        <position position="175"/>
    </location>
</feature>
<dbReference type="Pfam" id="PF00795">
    <property type="entry name" value="CN_hydrolase"/>
    <property type="match status" value="1"/>
</dbReference>
<feature type="binding site" evidence="7">
    <location>
        <position position="202"/>
    </location>
    <ligand>
        <name>L-glutamine</name>
        <dbReference type="ChEBI" id="CHEBI:58359"/>
    </ligand>
</feature>
<dbReference type="Gene3D" id="1.10.10.1140">
    <property type="entry name" value="Glutamine-dependent NAD+ synthetase, C-terminal domain"/>
    <property type="match status" value="1"/>
</dbReference>
<accession>A0A1H8UP64</accession>
<dbReference type="PIRSF" id="PIRSF006630">
    <property type="entry name" value="NADS_GAT"/>
    <property type="match status" value="1"/>
</dbReference>
<comment type="similarity">
    <text evidence="9">Belongs to the NAD synthetase family.</text>
</comment>
<evidence type="ECO:0000256" key="6">
    <source>
        <dbReference type="ARBA" id="ARBA00023027"/>
    </source>
</evidence>
<comment type="catalytic activity">
    <reaction evidence="7 8">
        <text>deamido-NAD(+) + L-glutamine + ATP + H2O = L-glutamate + AMP + diphosphate + NAD(+) + H(+)</text>
        <dbReference type="Rhea" id="RHEA:24384"/>
        <dbReference type="ChEBI" id="CHEBI:15377"/>
        <dbReference type="ChEBI" id="CHEBI:15378"/>
        <dbReference type="ChEBI" id="CHEBI:29985"/>
        <dbReference type="ChEBI" id="CHEBI:30616"/>
        <dbReference type="ChEBI" id="CHEBI:33019"/>
        <dbReference type="ChEBI" id="CHEBI:57540"/>
        <dbReference type="ChEBI" id="CHEBI:58359"/>
        <dbReference type="ChEBI" id="CHEBI:58437"/>
        <dbReference type="ChEBI" id="CHEBI:456215"/>
        <dbReference type="EC" id="6.3.5.1"/>
    </reaction>
</comment>
<comment type="pathway">
    <text evidence="1 7 8">Cofactor biosynthesis; NAD(+) biosynthesis; NAD(+) from deamido-NAD(+) (L-Gln route): step 1/1.</text>
</comment>
<feature type="binding site" evidence="7">
    <location>
        <position position="472"/>
    </location>
    <ligand>
        <name>ATP</name>
        <dbReference type="ChEBI" id="CHEBI:30616"/>
    </ligand>
</feature>
<dbReference type="CDD" id="cd00553">
    <property type="entry name" value="NAD_synthase"/>
    <property type="match status" value="1"/>
</dbReference>
<keyword evidence="3 7" id="KW-0436">Ligase</keyword>
<feature type="domain" description="CN hydrolase" evidence="10">
    <location>
        <begin position="10"/>
        <end position="275"/>
    </location>
</feature>
<dbReference type="UniPathway" id="UPA00253">
    <property type="reaction ID" value="UER00334"/>
</dbReference>
<dbReference type="InterPro" id="IPR036526">
    <property type="entry name" value="C-N_Hydrolase_sf"/>
</dbReference>
<dbReference type="Gene3D" id="3.60.110.10">
    <property type="entry name" value="Carbon-nitrogen hydrolase"/>
    <property type="match status" value="1"/>
</dbReference>
<name>A0A1H8UP64_9BACL</name>
<evidence type="ECO:0000256" key="2">
    <source>
        <dbReference type="ARBA" id="ARBA00007145"/>
    </source>
</evidence>
<dbReference type="EMBL" id="FODH01000018">
    <property type="protein sequence ID" value="SEP05010.1"/>
    <property type="molecule type" value="Genomic_DNA"/>
</dbReference>
<dbReference type="NCBIfam" id="NF002730">
    <property type="entry name" value="PRK02628.1"/>
    <property type="match status" value="1"/>
</dbReference>
<feature type="binding site" evidence="7">
    <location>
        <begin position="482"/>
        <end position="485"/>
    </location>
    <ligand>
        <name>deamido-NAD(+)</name>
        <dbReference type="ChEBI" id="CHEBI:58437"/>
        <note>ligand shared between two neighboring subunits</note>
    </ligand>
</feature>
<feature type="binding site" evidence="7">
    <location>
        <position position="208"/>
    </location>
    <ligand>
        <name>L-glutamine</name>
        <dbReference type="ChEBI" id="CHEBI:58359"/>
    </ligand>
</feature>
<dbReference type="AlphaFoldDB" id="A0A1H8UP64"/>
<protein>
    <recommendedName>
        <fullName evidence="7 8">Glutamine-dependent NAD(+) synthetase</fullName>
        <ecNumber evidence="7 8">6.3.5.1</ecNumber>
    </recommendedName>
    <alternativeName>
        <fullName evidence="7 8">NAD(+) synthase [glutamine-hydrolyzing]</fullName>
    </alternativeName>
</protein>
<dbReference type="RefSeq" id="WP_246590506.1">
    <property type="nucleotide sequence ID" value="NZ_CP076607.1"/>
</dbReference>
<evidence type="ECO:0000256" key="7">
    <source>
        <dbReference type="HAMAP-Rule" id="MF_02090"/>
    </source>
</evidence>
<evidence type="ECO:0000259" key="10">
    <source>
        <dbReference type="PROSITE" id="PS50263"/>
    </source>
</evidence>
<dbReference type="PANTHER" id="PTHR23090">
    <property type="entry name" value="NH 3 /GLUTAMINE-DEPENDENT NAD + SYNTHETASE"/>
    <property type="match status" value="1"/>
</dbReference>
<keyword evidence="5 7" id="KW-0067">ATP-binding</keyword>
<feature type="binding site" evidence="7">
    <location>
        <begin position="362"/>
        <end position="369"/>
    </location>
    <ligand>
        <name>ATP</name>
        <dbReference type="ChEBI" id="CHEBI:30616"/>
    </ligand>
</feature>
<comment type="function">
    <text evidence="7">Catalyzes the ATP-dependent amidation of deamido-NAD to form NAD. Uses L-glutamine as a nitrogen source.</text>
</comment>
<dbReference type="InterPro" id="IPR014729">
    <property type="entry name" value="Rossmann-like_a/b/a_fold"/>
</dbReference>
<feature type="binding site" evidence="7">
    <location>
        <position position="477"/>
    </location>
    <ligand>
        <name>deamido-NAD(+)</name>
        <dbReference type="ChEBI" id="CHEBI:58437"/>
        <note>ligand shared between two neighboring subunits</note>
    </ligand>
</feature>
<dbReference type="InterPro" id="IPR003694">
    <property type="entry name" value="NAD_synthase"/>
</dbReference>
<dbReference type="Pfam" id="PF02540">
    <property type="entry name" value="NAD_synthase"/>
    <property type="match status" value="1"/>
</dbReference>
<dbReference type="GO" id="GO:0003952">
    <property type="term" value="F:NAD+ synthase (glutamine-hydrolyzing) activity"/>
    <property type="evidence" value="ECO:0007669"/>
    <property type="project" value="UniProtKB-UniRule"/>
</dbReference>
<feature type="binding site" evidence="7">
    <location>
        <position position="125"/>
    </location>
    <ligand>
        <name>L-glutamine</name>
        <dbReference type="ChEBI" id="CHEBI:58359"/>
    </ligand>
</feature>
<feature type="active site" description="For glutaminase activity" evidence="7">
    <location>
        <position position="119"/>
    </location>
</feature>
<evidence type="ECO:0000256" key="4">
    <source>
        <dbReference type="ARBA" id="ARBA00022741"/>
    </source>
</evidence>
<dbReference type="GO" id="GO:0005524">
    <property type="term" value="F:ATP binding"/>
    <property type="evidence" value="ECO:0007669"/>
    <property type="project" value="UniProtKB-UniRule"/>
</dbReference>
<comment type="similarity">
    <text evidence="2 7 8">In the C-terminal section; belongs to the NAD synthetase family.</text>
</comment>
<evidence type="ECO:0000313" key="11">
    <source>
        <dbReference type="EMBL" id="SEP05010.1"/>
    </source>
</evidence>
<dbReference type="PANTHER" id="PTHR23090:SF9">
    <property type="entry name" value="GLUTAMINE-DEPENDENT NAD(+) SYNTHETASE"/>
    <property type="match status" value="1"/>
</dbReference>
<dbReference type="EC" id="6.3.5.1" evidence="7 8"/>
<gene>
    <name evidence="7" type="primary">nadE</name>
    <name evidence="11" type="ORF">SAMN04487895_11882</name>
</gene>